<feature type="region of interest" description="Disordered" evidence="10">
    <location>
        <begin position="1"/>
        <end position="34"/>
    </location>
</feature>
<evidence type="ECO:0000256" key="5">
    <source>
        <dbReference type="ARBA" id="ARBA00022723"/>
    </source>
</evidence>
<dbReference type="EMBL" id="UYJE01008733">
    <property type="protein sequence ID" value="VDI66733.1"/>
    <property type="molecule type" value="Genomic_DNA"/>
</dbReference>
<dbReference type="SUPFAM" id="SSF57850">
    <property type="entry name" value="RING/U-box"/>
    <property type="match status" value="1"/>
</dbReference>
<dbReference type="Gene3D" id="3.30.40.10">
    <property type="entry name" value="Zinc/RING finger domain, C3HC4 (zinc finger)"/>
    <property type="match status" value="1"/>
</dbReference>
<dbReference type="InterPro" id="IPR057651">
    <property type="entry name" value="Ig_TPPC8_C"/>
</dbReference>
<dbReference type="GO" id="GO:0008270">
    <property type="term" value="F:zinc ion binding"/>
    <property type="evidence" value="ECO:0007669"/>
    <property type="project" value="UniProtKB-KW"/>
</dbReference>
<gene>
    <name evidence="12" type="ORF">MGAL_10B063513</name>
</gene>
<evidence type="ECO:0000256" key="6">
    <source>
        <dbReference type="ARBA" id="ARBA00022771"/>
    </source>
</evidence>
<evidence type="ECO:0000256" key="4">
    <source>
        <dbReference type="ARBA" id="ARBA00022679"/>
    </source>
</evidence>
<evidence type="ECO:0000313" key="13">
    <source>
        <dbReference type="Proteomes" id="UP000596742"/>
    </source>
</evidence>
<protein>
    <recommendedName>
        <fullName evidence="3">RING-type E3 ubiquitin transferase</fullName>
        <ecNumber evidence="3">2.3.2.27</ecNumber>
    </recommendedName>
</protein>
<dbReference type="InterPro" id="IPR001841">
    <property type="entry name" value="Znf_RING"/>
</dbReference>
<dbReference type="InterPro" id="IPR058538">
    <property type="entry name" value="Ig_TPPC8_2nd"/>
</dbReference>
<dbReference type="Pfam" id="PF13639">
    <property type="entry name" value="zf-RING_2"/>
    <property type="match status" value="1"/>
</dbReference>
<organism evidence="12 13">
    <name type="scientific">Mytilus galloprovincialis</name>
    <name type="common">Mediterranean mussel</name>
    <dbReference type="NCBI Taxonomy" id="29158"/>
    <lineage>
        <taxon>Eukaryota</taxon>
        <taxon>Metazoa</taxon>
        <taxon>Spiralia</taxon>
        <taxon>Lophotrochozoa</taxon>
        <taxon>Mollusca</taxon>
        <taxon>Bivalvia</taxon>
        <taxon>Autobranchia</taxon>
        <taxon>Pteriomorphia</taxon>
        <taxon>Mytilida</taxon>
        <taxon>Mytiloidea</taxon>
        <taxon>Mytilidae</taxon>
        <taxon>Mytilinae</taxon>
        <taxon>Mytilus</taxon>
    </lineage>
</organism>
<proteinExistence type="predicted"/>
<feature type="domain" description="RING-type" evidence="11">
    <location>
        <begin position="198"/>
        <end position="239"/>
    </location>
</feature>
<evidence type="ECO:0000259" key="11">
    <source>
        <dbReference type="PROSITE" id="PS50089"/>
    </source>
</evidence>
<evidence type="ECO:0000256" key="1">
    <source>
        <dbReference type="ARBA" id="ARBA00000900"/>
    </source>
</evidence>
<dbReference type="FunFam" id="3.30.40.10:FF:000069">
    <property type="entry name" value="E3 ubiquitin-protein ligase RNF115"/>
    <property type="match status" value="1"/>
</dbReference>
<comment type="caution">
    <text evidence="12">The sequence shown here is derived from an EMBL/GenBank/DDBJ whole genome shotgun (WGS) entry which is preliminary data.</text>
</comment>
<dbReference type="OrthoDB" id="203724at2759"/>
<dbReference type="Pfam" id="PF24546">
    <property type="entry name" value="Ig_TPPC8_3rd"/>
    <property type="match status" value="1"/>
</dbReference>
<dbReference type="SMART" id="SM00184">
    <property type="entry name" value="RING"/>
    <property type="match status" value="1"/>
</dbReference>
<keyword evidence="7" id="KW-0833">Ubl conjugation pathway</keyword>
<evidence type="ECO:0000313" key="12">
    <source>
        <dbReference type="EMBL" id="VDI66733.1"/>
    </source>
</evidence>
<evidence type="ECO:0000256" key="7">
    <source>
        <dbReference type="ARBA" id="ARBA00022786"/>
    </source>
</evidence>
<comment type="catalytic activity">
    <reaction evidence="1">
        <text>S-ubiquitinyl-[E2 ubiquitin-conjugating enzyme]-L-cysteine + [acceptor protein]-L-lysine = [E2 ubiquitin-conjugating enzyme]-L-cysteine + N(6)-ubiquitinyl-[acceptor protein]-L-lysine.</text>
        <dbReference type="EC" id="2.3.2.27"/>
    </reaction>
</comment>
<dbReference type="GO" id="GO:0061630">
    <property type="term" value="F:ubiquitin protein ligase activity"/>
    <property type="evidence" value="ECO:0007669"/>
    <property type="project" value="UniProtKB-EC"/>
</dbReference>
<dbReference type="PANTHER" id="PTHR12975:SF6">
    <property type="entry name" value="TRAFFICKING PROTEIN PARTICLE COMPLEX SUBUNIT 8"/>
    <property type="match status" value="1"/>
</dbReference>
<dbReference type="EC" id="2.3.2.27" evidence="3"/>
<dbReference type="InterPro" id="IPR058541">
    <property type="entry name" value="Ig_TPPC8_1st"/>
</dbReference>
<dbReference type="PROSITE" id="PS50089">
    <property type="entry name" value="ZF_RING_2"/>
    <property type="match status" value="1"/>
</dbReference>
<name>A0A8B6GP27_MYTGA</name>
<keyword evidence="5" id="KW-0479">Metal-binding</keyword>
<dbReference type="GO" id="GO:1990072">
    <property type="term" value="C:TRAPPIII protein complex"/>
    <property type="evidence" value="ECO:0007669"/>
    <property type="project" value="TreeGrafter"/>
</dbReference>
<comment type="pathway">
    <text evidence="2">Protein modification; protein ubiquitination.</text>
</comment>
<sequence>DYTCPKCENGFIEEITESEESPNNSSPQEIIDPASNFAEIWGRAFLENFQQQVSGVSQDRPQRSSNSEDRTESDSEDTDTDHPSVMRRNGPVPFTRIQLRTRNNQQSQNPRQVPYLQGLLQMFIDRLSDAHGPALNFIPMMHGNPGDYAWGVHGLDNIVTQLLNQLEGSGPAPAEKSKIDSLPSIKITPKLVDKGAHCAICFEDFSLDEEVKRLPCDHYYHNDCIVKWLEMHGTCPVCRKDLNGVDSSLQDNYPNPVFGESIVVEAQLVNPLKVMLMLTEVSLLWTFLPALPGTEKPQLITNEVLSNVKNTLANEIIYTQVIDSVTLQANEQLPVQLVLVPHQTGELRIVGLAFHLGTAQTEGPKSSNTLYVRGKQKLEVQGPRLNNSKEEKASKMYGPDRRLDLVIQQEMPQLQVSFCNFPQTLLCGEVHAIMLQFTNIGSSPLHKLKVGSSSPEFFTLGSHGEIPKFPTVYQESSEVPNKSSSCEFNSKITNIKSCVVDIALPNGVLQPKNTLSVPAWIRGNDIGGVHETHFMFYYEPIHSTPKPRYRLLRHTAVINTLESLSVRAVARRGNNSSQTGGTTGSCVVFCELENLSQVQAQRAHVKEVQINQVSCASDRWTIQHLSSQQKKSEIQVGSRETMQICLKAIRSPTNIESIKGKDCVLFSDVSFDNQQICSSLTPCADFYFCSKAKLSSDDTLSKTAGEFSDLKCAIQIGLTLVIIWKAFVINDTGEVQIRVGQHHVHIEKIDTIFTSYPIKIKPDPPPLKFIKTEEDEDENKKLDSEVTTQLVDISFSHKSNITHNFRTSRVCIVPVVVMLHNCSKVPVEVLIDTSKSPDRLNSRPENLLTNQAYPSHSSCFNWVSQTMTQLKIEPNQLKPVRLSAGFSKPGIFNLNRLSVFVTYTSDSSQMVLQKHNSPSVIVVNDIS</sequence>
<keyword evidence="8" id="KW-0862">Zinc</keyword>
<dbReference type="InterPro" id="IPR013083">
    <property type="entry name" value="Znf_RING/FYVE/PHD"/>
</dbReference>
<keyword evidence="13" id="KW-1185">Reference proteome</keyword>
<feature type="compositionally biased region" description="Low complexity" evidence="10">
    <location>
        <begin position="21"/>
        <end position="30"/>
    </location>
</feature>
<dbReference type="InterPro" id="IPR024420">
    <property type="entry name" value="TRAPP_III_complex_Trs85"/>
</dbReference>
<evidence type="ECO:0000256" key="3">
    <source>
        <dbReference type="ARBA" id="ARBA00012483"/>
    </source>
</evidence>
<evidence type="ECO:0000256" key="2">
    <source>
        <dbReference type="ARBA" id="ARBA00004906"/>
    </source>
</evidence>
<dbReference type="Pfam" id="PF24542">
    <property type="entry name" value="Ig_TPPC8_C"/>
    <property type="match status" value="1"/>
</dbReference>
<feature type="non-terminal residue" evidence="12">
    <location>
        <position position="1"/>
    </location>
</feature>
<feature type="region of interest" description="Disordered" evidence="10">
    <location>
        <begin position="52"/>
        <end position="92"/>
    </location>
</feature>
<evidence type="ECO:0000256" key="10">
    <source>
        <dbReference type="SAM" id="MobiDB-lite"/>
    </source>
</evidence>
<dbReference type="Proteomes" id="UP000596742">
    <property type="component" value="Unassembled WGS sequence"/>
</dbReference>
<dbReference type="AlphaFoldDB" id="A0A8B6GP27"/>
<feature type="compositionally biased region" description="Basic and acidic residues" evidence="10">
    <location>
        <begin position="60"/>
        <end position="73"/>
    </location>
</feature>
<dbReference type="CDD" id="cd16667">
    <property type="entry name" value="RING-H2_RNF126-like"/>
    <property type="match status" value="1"/>
</dbReference>
<dbReference type="PANTHER" id="PTHR12975">
    <property type="entry name" value="TRANSPORT PROTEIN TRAPP"/>
    <property type="match status" value="1"/>
</dbReference>
<accession>A0A8B6GP27</accession>
<keyword evidence="6 9" id="KW-0863">Zinc-finger</keyword>
<dbReference type="InterPro" id="IPR058540">
    <property type="entry name" value="Ig_TPPC8_3rd"/>
</dbReference>
<dbReference type="GO" id="GO:0000209">
    <property type="term" value="P:protein polyubiquitination"/>
    <property type="evidence" value="ECO:0007669"/>
    <property type="project" value="UniProtKB-ARBA"/>
</dbReference>
<keyword evidence="4" id="KW-0808">Transferase</keyword>
<reference evidence="12" key="1">
    <citation type="submission" date="2018-11" db="EMBL/GenBank/DDBJ databases">
        <authorList>
            <person name="Alioto T."/>
            <person name="Alioto T."/>
        </authorList>
    </citation>
    <scope>NUCLEOTIDE SEQUENCE</scope>
</reference>
<dbReference type="Pfam" id="PF24545">
    <property type="entry name" value="Ig_TPPC8_1st"/>
    <property type="match status" value="1"/>
</dbReference>
<evidence type="ECO:0000256" key="9">
    <source>
        <dbReference type="PROSITE-ProRule" id="PRU00175"/>
    </source>
</evidence>
<evidence type="ECO:0000256" key="8">
    <source>
        <dbReference type="ARBA" id="ARBA00022833"/>
    </source>
</evidence>
<dbReference type="Pfam" id="PF24544">
    <property type="entry name" value="Ig_TPPC8_2nd"/>
    <property type="match status" value="1"/>
</dbReference>